<evidence type="ECO:0000256" key="3">
    <source>
        <dbReference type="ARBA" id="ARBA00012499"/>
    </source>
</evidence>
<keyword evidence="5" id="KW-0479">Metal-binding</keyword>
<evidence type="ECO:0000313" key="12">
    <source>
        <dbReference type="Proteomes" id="UP000744438"/>
    </source>
</evidence>
<dbReference type="AlphaFoldDB" id="A0A937HYN9"/>
<dbReference type="InterPro" id="IPR028427">
    <property type="entry name" value="Met_Sox_Rdtase_MsrB"/>
</dbReference>
<dbReference type="EC" id="1.8.4.12" evidence="3"/>
<dbReference type="InterPro" id="IPR011057">
    <property type="entry name" value="Mss4-like_sf"/>
</dbReference>
<comment type="cofactor">
    <cofactor evidence="1">
        <name>Zn(2+)</name>
        <dbReference type="ChEBI" id="CHEBI:29105"/>
    </cofactor>
</comment>
<dbReference type="PANTHER" id="PTHR10173:SF52">
    <property type="entry name" value="METHIONINE-R-SULFOXIDE REDUCTASE B1"/>
    <property type="match status" value="1"/>
</dbReference>
<dbReference type="GO" id="GO:0033743">
    <property type="term" value="F:peptide-methionine (R)-S-oxide reductase activity"/>
    <property type="evidence" value="ECO:0007669"/>
    <property type="project" value="UniProtKB-EC"/>
</dbReference>
<evidence type="ECO:0000256" key="7">
    <source>
        <dbReference type="ARBA" id="ARBA00023002"/>
    </source>
</evidence>
<dbReference type="GO" id="GO:0046872">
    <property type="term" value="F:metal ion binding"/>
    <property type="evidence" value="ECO:0007669"/>
    <property type="project" value="UniProtKB-KW"/>
</dbReference>
<dbReference type="InterPro" id="IPR002579">
    <property type="entry name" value="Met_Sox_Rdtase_MsrB_dom"/>
</dbReference>
<sequence length="127" mass="14187">MNKEDLKGKISKASYIVTQEHGTEAPFSGELLDTKEEGIFTCVCCGNELFSSDTKYDSETGWPSFWDVLNENSVGEEIDKSHGMIRTEVHCQKCSAHLGHLFPDGPMPTGKRYCMNSVAMQFKKADK</sequence>
<evidence type="ECO:0000256" key="6">
    <source>
        <dbReference type="ARBA" id="ARBA00022833"/>
    </source>
</evidence>
<dbReference type="GO" id="GO:0005737">
    <property type="term" value="C:cytoplasm"/>
    <property type="evidence" value="ECO:0007669"/>
    <property type="project" value="TreeGrafter"/>
</dbReference>
<dbReference type="Pfam" id="PF01641">
    <property type="entry name" value="SelR"/>
    <property type="match status" value="1"/>
</dbReference>
<evidence type="ECO:0000256" key="5">
    <source>
        <dbReference type="ARBA" id="ARBA00022723"/>
    </source>
</evidence>
<evidence type="ECO:0000256" key="9">
    <source>
        <dbReference type="ARBA" id="ARBA00075819"/>
    </source>
</evidence>
<proteinExistence type="inferred from homology"/>
<evidence type="ECO:0000259" key="10">
    <source>
        <dbReference type="PROSITE" id="PS51790"/>
    </source>
</evidence>
<dbReference type="SUPFAM" id="SSF51316">
    <property type="entry name" value="Mss4-like"/>
    <property type="match status" value="1"/>
</dbReference>
<dbReference type="FunFam" id="2.170.150.20:FF:000001">
    <property type="entry name" value="Peptide methionine sulfoxide reductase MsrB"/>
    <property type="match status" value="1"/>
</dbReference>
<dbReference type="Proteomes" id="UP000744438">
    <property type="component" value="Unassembled WGS sequence"/>
</dbReference>
<evidence type="ECO:0000256" key="1">
    <source>
        <dbReference type="ARBA" id="ARBA00001947"/>
    </source>
</evidence>
<comment type="caution">
    <text evidence="11">The sequence shown here is derived from an EMBL/GenBank/DDBJ whole genome shotgun (WGS) entry which is preliminary data.</text>
</comment>
<gene>
    <name evidence="11" type="primary">msrB</name>
    <name evidence="11" type="ORF">ISQ63_01780</name>
</gene>
<dbReference type="PROSITE" id="PS51790">
    <property type="entry name" value="MSRB"/>
    <property type="match status" value="1"/>
</dbReference>
<dbReference type="PANTHER" id="PTHR10173">
    <property type="entry name" value="METHIONINE SULFOXIDE REDUCTASE"/>
    <property type="match status" value="1"/>
</dbReference>
<evidence type="ECO:0000256" key="2">
    <source>
        <dbReference type="ARBA" id="ARBA00007174"/>
    </source>
</evidence>
<keyword evidence="7 11" id="KW-0560">Oxidoreductase</keyword>
<protein>
    <recommendedName>
        <fullName evidence="4">Peptide methionine sulfoxide reductase MsrB</fullName>
        <ecNumber evidence="3">1.8.4.12</ecNumber>
    </recommendedName>
    <alternativeName>
        <fullName evidence="9">Peptide-methionine (R)-S-oxide reductase</fullName>
    </alternativeName>
</protein>
<name>A0A937HYN9_9GAMM</name>
<organism evidence="11 12">
    <name type="scientific">SAR86 cluster bacterium</name>
    <dbReference type="NCBI Taxonomy" id="2030880"/>
    <lineage>
        <taxon>Bacteria</taxon>
        <taxon>Pseudomonadati</taxon>
        <taxon>Pseudomonadota</taxon>
        <taxon>Gammaproteobacteria</taxon>
        <taxon>SAR86 cluster</taxon>
    </lineage>
</organism>
<reference evidence="11" key="1">
    <citation type="submission" date="2020-10" db="EMBL/GenBank/DDBJ databases">
        <title>Microbiome of the Black Sea water column analyzed by genome centric metagenomics.</title>
        <authorList>
            <person name="Cabello-Yeves P.J."/>
            <person name="Callieri C."/>
            <person name="Picazo A."/>
            <person name="Mehrshad M."/>
            <person name="Haro-Moreno J.M."/>
            <person name="Roda-Garcia J."/>
            <person name="Dzembekova N."/>
            <person name="Slabakova V."/>
            <person name="Slabakova N."/>
            <person name="Moncheva S."/>
            <person name="Rodriguez-Valera F."/>
        </authorList>
    </citation>
    <scope>NUCLEOTIDE SEQUENCE</scope>
    <source>
        <strain evidence="11">BS307-5m-G49</strain>
    </source>
</reference>
<accession>A0A937HYN9</accession>
<evidence type="ECO:0000313" key="11">
    <source>
        <dbReference type="EMBL" id="MBL6811596.1"/>
    </source>
</evidence>
<comment type="similarity">
    <text evidence="2">Belongs to the MsrB Met sulfoxide reductase family.</text>
</comment>
<evidence type="ECO:0000256" key="4">
    <source>
        <dbReference type="ARBA" id="ARBA00021130"/>
    </source>
</evidence>
<evidence type="ECO:0000256" key="8">
    <source>
        <dbReference type="ARBA" id="ARBA00048488"/>
    </source>
</evidence>
<dbReference type="EMBL" id="JADHQC010000005">
    <property type="protein sequence ID" value="MBL6811596.1"/>
    <property type="molecule type" value="Genomic_DNA"/>
</dbReference>
<comment type="catalytic activity">
    <reaction evidence="8">
        <text>L-methionyl-[protein] + [thioredoxin]-disulfide + H2O = L-methionyl-(R)-S-oxide-[protein] + [thioredoxin]-dithiol</text>
        <dbReference type="Rhea" id="RHEA:24164"/>
        <dbReference type="Rhea" id="RHEA-COMP:10698"/>
        <dbReference type="Rhea" id="RHEA-COMP:10700"/>
        <dbReference type="Rhea" id="RHEA-COMP:12313"/>
        <dbReference type="Rhea" id="RHEA-COMP:12314"/>
        <dbReference type="ChEBI" id="CHEBI:15377"/>
        <dbReference type="ChEBI" id="CHEBI:16044"/>
        <dbReference type="ChEBI" id="CHEBI:29950"/>
        <dbReference type="ChEBI" id="CHEBI:45764"/>
        <dbReference type="ChEBI" id="CHEBI:50058"/>
        <dbReference type="EC" id="1.8.4.12"/>
    </reaction>
</comment>
<dbReference type="Gene3D" id="2.170.150.20">
    <property type="entry name" value="Peptide methionine sulfoxide reductase"/>
    <property type="match status" value="1"/>
</dbReference>
<dbReference type="NCBIfam" id="TIGR00357">
    <property type="entry name" value="peptide-methionine (R)-S-oxide reductase MsrB"/>
    <property type="match status" value="1"/>
</dbReference>
<dbReference type="GO" id="GO:0006979">
    <property type="term" value="P:response to oxidative stress"/>
    <property type="evidence" value="ECO:0007669"/>
    <property type="project" value="InterPro"/>
</dbReference>
<keyword evidence="6" id="KW-0862">Zinc</keyword>
<dbReference type="GO" id="GO:0030091">
    <property type="term" value="P:protein repair"/>
    <property type="evidence" value="ECO:0007669"/>
    <property type="project" value="InterPro"/>
</dbReference>
<feature type="domain" description="MsrB" evidence="10">
    <location>
        <begin position="3"/>
        <end position="125"/>
    </location>
</feature>